<organism evidence="1 2">
    <name type="scientific">Trichonephila inaurata madagascariensis</name>
    <dbReference type="NCBI Taxonomy" id="2747483"/>
    <lineage>
        <taxon>Eukaryota</taxon>
        <taxon>Metazoa</taxon>
        <taxon>Ecdysozoa</taxon>
        <taxon>Arthropoda</taxon>
        <taxon>Chelicerata</taxon>
        <taxon>Arachnida</taxon>
        <taxon>Araneae</taxon>
        <taxon>Araneomorphae</taxon>
        <taxon>Entelegynae</taxon>
        <taxon>Araneoidea</taxon>
        <taxon>Nephilidae</taxon>
        <taxon>Trichonephila</taxon>
        <taxon>Trichonephila inaurata</taxon>
    </lineage>
</organism>
<reference evidence="1" key="1">
    <citation type="submission" date="2020-08" db="EMBL/GenBank/DDBJ databases">
        <title>Multicomponent nature underlies the extraordinary mechanical properties of spider dragline silk.</title>
        <authorList>
            <person name="Kono N."/>
            <person name="Nakamura H."/>
            <person name="Mori M."/>
            <person name="Yoshida Y."/>
            <person name="Ohtoshi R."/>
            <person name="Malay A.D."/>
            <person name="Moran D.A.P."/>
            <person name="Tomita M."/>
            <person name="Numata K."/>
            <person name="Arakawa K."/>
        </authorList>
    </citation>
    <scope>NUCLEOTIDE SEQUENCE</scope>
</reference>
<evidence type="ECO:0000313" key="2">
    <source>
        <dbReference type="Proteomes" id="UP000886998"/>
    </source>
</evidence>
<dbReference type="EMBL" id="BMAV01002249">
    <property type="protein sequence ID" value="GFY41046.1"/>
    <property type="molecule type" value="Genomic_DNA"/>
</dbReference>
<accession>A0A8X6WVY1</accession>
<name>A0A8X6WVY1_9ARAC</name>
<dbReference type="Proteomes" id="UP000886998">
    <property type="component" value="Unassembled WGS sequence"/>
</dbReference>
<sequence length="78" mass="9153">MKSYAQEEMLKAILDEKQFAESRGDIDYNGYCCITLIVDDWCVRNKVFDLLCHCKWKDGKERSSVLKKLEWTINSNGK</sequence>
<gene>
    <name evidence="1" type="ORF">TNIN_293091</name>
</gene>
<keyword evidence="2" id="KW-1185">Reference proteome</keyword>
<comment type="caution">
    <text evidence="1">The sequence shown here is derived from an EMBL/GenBank/DDBJ whole genome shotgun (WGS) entry which is preliminary data.</text>
</comment>
<dbReference type="AlphaFoldDB" id="A0A8X6WVY1"/>
<evidence type="ECO:0000313" key="1">
    <source>
        <dbReference type="EMBL" id="GFY41046.1"/>
    </source>
</evidence>
<proteinExistence type="predicted"/>
<protein>
    <submittedName>
        <fullName evidence="1">Uncharacterized protein</fullName>
    </submittedName>
</protein>